<evidence type="ECO:0000259" key="1">
    <source>
        <dbReference type="Pfam" id="PF05685"/>
    </source>
</evidence>
<organism evidence="2 3">
    <name type="scientific">Nocardia cyriacigeorgica</name>
    <dbReference type="NCBI Taxonomy" id="135487"/>
    <lineage>
        <taxon>Bacteria</taxon>
        <taxon>Bacillati</taxon>
        <taxon>Actinomycetota</taxon>
        <taxon>Actinomycetes</taxon>
        <taxon>Mycobacteriales</taxon>
        <taxon>Nocardiaceae</taxon>
        <taxon>Nocardia</taxon>
    </lineage>
</organism>
<feature type="domain" description="Putative restriction endonuclease" evidence="1">
    <location>
        <begin position="13"/>
        <end position="170"/>
    </location>
</feature>
<dbReference type="InterPro" id="IPR012296">
    <property type="entry name" value="Nuclease_put_TT1808"/>
</dbReference>
<dbReference type="InterPro" id="IPR011335">
    <property type="entry name" value="Restrct_endonuc-II-like"/>
</dbReference>
<accession>A0A5R8NFR5</accession>
<evidence type="ECO:0000313" key="3">
    <source>
        <dbReference type="Proteomes" id="UP000306378"/>
    </source>
</evidence>
<reference evidence="2 3" key="1">
    <citation type="submission" date="2019-05" db="EMBL/GenBank/DDBJ databases">
        <title>Genomes sequences of two Nocardia cyriacigeorgica environmental isolates, type strains Nocardia asteroides ATCC 19247 and Nocardia cyriacigeorgica DSM 44484.</title>
        <authorList>
            <person name="Vautrin F."/>
            <person name="Bergeron E."/>
            <person name="Dubost A."/>
            <person name="Abrouk D."/>
            <person name="Rodriguez Nava V."/>
            <person name="Pujic P."/>
        </authorList>
    </citation>
    <scope>NUCLEOTIDE SEQUENCE [LARGE SCALE GENOMIC DNA]</scope>
    <source>
        <strain evidence="2 3">EML 446</strain>
    </source>
</reference>
<keyword evidence="2" id="KW-0540">Nuclease</keyword>
<sequence>MHWPDHLLTLADWDALPEDNSRSYELVEGVLIVSPRPLALHQRAIWRLAGQLESQLPEKLGALPEVELIVDAKAPPTVRIPDLIVVPTTEIEGNPARWDADDVLLAVEILSDGSRRTDRVTKFAEYAEIGIQCYWLIDIEPPVHLTAYELVDDHYELVADSTNHVTLDLSGTPVTVDLASLTSARAR</sequence>
<keyword evidence="2" id="KW-0378">Hydrolase</keyword>
<name>A0A5R8NFR5_9NOCA</name>
<dbReference type="GO" id="GO:0004519">
    <property type="term" value="F:endonuclease activity"/>
    <property type="evidence" value="ECO:0007669"/>
    <property type="project" value="UniProtKB-KW"/>
</dbReference>
<protein>
    <submittedName>
        <fullName evidence="2">Uma2 family endonuclease</fullName>
    </submittedName>
</protein>
<dbReference type="PANTHER" id="PTHR34107">
    <property type="entry name" value="SLL0198 PROTEIN-RELATED"/>
    <property type="match status" value="1"/>
</dbReference>
<dbReference type="Pfam" id="PF05685">
    <property type="entry name" value="Uma2"/>
    <property type="match status" value="1"/>
</dbReference>
<keyword evidence="2" id="KW-0255">Endonuclease</keyword>
<dbReference type="InterPro" id="IPR008538">
    <property type="entry name" value="Uma2"/>
</dbReference>
<dbReference type="Gene3D" id="3.90.1570.10">
    <property type="entry name" value="tt1808, chain A"/>
    <property type="match status" value="1"/>
</dbReference>
<dbReference type="PANTHER" id="PTHR34107:SF4">
    <property type="entry name" value="SLL1222 PROTEIN"/>
    <property type="match status" value="1"/>
</dbReference>
<dbReference type="CDD" id="cd06260">
    <property type="entry name" value="DUF820-like"/>
    <property type="match status" value="1"/>
</dbReference>
<evidence type="ECO:0000313" key="2">
    <source>
        <dbReference type="EMBL" id="TLF74510.1"/>
    </source>
</evidence>
<dbReference type="SUPFAM" id="SSF52980">
    <property type="entry name" value="Restriction endonuclease-like"/>
    <property type="match status" value="1"/>
</dbReference>
<comment type="caution">
    <text evidence="2">The sequence shown here is derived from an EMBL/GenBank/DDBJ whole genome shotgun (WGS) entry which is preliminary data.</text>
</comment>
<proteinExistence type="predicted"/>
<dbReference type="AlphaFoldDB" id="A0A5R8NFR5"/>
<dbReference type="Proteomes" id="UP000306378">
    <property type="component" value="Unassembled WGS sequence"/>
</dbReference>
<dbReference type="EMBL" id="VBUT01000010">
    <property type="protein sequence ID" value="TLF74510.1"/>
    <property type="molecule type" value="Genomic_DNA"/>
</dbReference>
<gene>
    <name evidence="2" type="ORF">FEK34_23500</name>
</gene>